<protein>
    <submittedName>
        <fullName evidence="1">Uncharacterized protein</fullName>
    </submittedName>
</protein>
<accession>A0A409XWP9</accession>
<comment type="caution">
    <text evidence="1">The sequence shown here is derived from an EMBL/GenBank/DDBJ whole genome shotgun (WGS) entry which is preliminary data.</text>
</comment>
<gene>
    <name evidence="1" type="ORF">CVT25_013310</name>
</gene>
<organism evidence="1 2">
    <name type="scientific">Psilocybe cyanescens</name>
    <dbReference type="NCBI Taxonomy" id="93625"/>
    <lineage>
        <taxon>Eukaryota</taxon>
        <taxon>Fungi</taxon>
        <taxon>Dikarya</taxon>
        <taxon>Basidiomycota</taxon>
        <taxon>Agaricomycotina</taxon>
        <taxon>Agaricomycetes</taxon>
        <taxon>Agaricomycetidae</taxon>
        <taxon>Agaricales</taxon>
        <taxon>Agaricineae</taxon>
        <taxon>Strophariaceae</taxon>
        <taxon>Psilocybe</taxon>
    </lineage>
</organism>
<dbReference type="AlphaFoldDB" id="A0A409XWP9"/>
<dbReference type="InParanoid" id="A0A409XWP9"/>
<evidence type="ECO:0000313" key="1">
    <source>
        <dbReference type="EMBL" id="PPQ95165.1"/>
    </source>
</evidence>
<evidence type="ECO:0000313" key="2">
    <source>
        <dbReference type="Proteomes" id="UP000283269"/>
    </source>
</evidence>
<reference evidence="1 2" key="1">
    <citation type="journal article" date="2018" name="Evol. Lett.">
        <title>Horizontal gene cluster transfer increased hallucinogenic mushroom diversity.</title>
        <authorList>
            <person name="Reynolds H.T."/>
            <person name="Vijayakumar V."/>
            <person name="Gluck-Thaler E."/>
            <person name="Korotkin H.B."/>
            <person name="Matheny P.B."/>
            <person name="Slot J.C."/>
        </authorList>
    </citation>
    <scope>NUCLEOTIDE SEQUENCE [LARGE SCALE GENOMIC DNA]</scope>
    <source>
        <strain evidence="1 2">2631</strain>
    </source>
</reference>
<dbReference type="Proteomes" id="UP000283269">
    <property type="component" value="Unassembled WGS sequence"/>
</dbReference>
<name>A0A409XWP9_PSICY</name>
<proteinExistence type="predicted"/>
<keyword evidence="2" id="KW-1185">Reference proteome</keyword>
<sequence>MLGFFAQILHALNCNQNESGDVGTDADTNVGEGAFWNKVLPLETMDSGIPAEEAAMSPIRKPQYSSRS</sequence>
<dbReference type="EMBL" id="NHYD01000069">
    <property type="protein sequence ID" value="PPQ95165.1"/>
    <property type="molecule type" value="Genomic_DNA"/>
</dbReference>